<gene>
    <name evidence="2" type="ORF">METZ01_LOCUS95326</name>
</gene>
<dbReference type="SUPFAM" id="SSF53901">
    <property type="entry name" value="Thiolase-like"/>
    <property type="match status" value="2"/>
</dbReference>
<sequence>MAQTREAAIVGIHEYPLRVAPGVSALQIKAASASKALEDAGLSWQDVDAVYDNGSHQNIGGLGISEYLGLNPRLIDNTSVGGTSYEFQAHHAATMIASGKANVALLTYGSTAHSDRRAIGTAGATGQGSPTPFNNMEDPWGMTLISGYGMVKARHMHQYGTTNEQFAEISVATRYHAMRNPEAVEAMTALEFVGVNEITTQDVLDSRMIAWPLHLLECCMVSDGGGAVVIASKEVAKNCKKPPVWIIGGAEATKYRENGGDITVSAGGQSGPRAFEDAGVSPNEIDVLMAYDSFSITVMCMIEDLGFCKKGEGGDYVSQGILKFDQKGGPALNTDGGGLSSNHPGERGIFLLLEATRQMRGESTSQVDGAKLAVAVGNGGQLGARHATSPTILAAD</sequence>
<dbReference type="InterPro" id="IPR002155">
    <property type="entry name" value="Thiolase"/>
</dbReference>
<dbReference type="InterPro" id="IPR016039">
    <property type="entry name" value="Thiolase-like"/>
</dbReference>
<dbReference type="CDD" id="cd00829">
    <property type="entry name" value="SCP-x_thiolase"/>
    <property type="match status" value="1"/>
</dbReference>
<dbReference type="Gene3D" id="3.40.47.10">
    <property type="match status" value="1"/>
</dbReference>
<name>A0A381VQA4_9ZZZZ</name>
<dbReference type="PIRSF" id="PIRSF000429">
    <property type="entry name" value="Ac-CoA_Ac_transf"/>
    <property type="match status" value="1"/>
</dbReference>
<dbReference type="InterPro" id="IPR055140">
    <property type="entry name" value="Thiolase_C_2"/>
</dbReference>
<proteinExistence type="predicted"/>
<accession>A0A381VQA4</accession>
<dbReference type="PANTHER" id="PTHR42870:SF1">
    <property type="entry name" value="NON-SPECIFIC LIPID-TRANSFER PROTEIN-LIKE 2"/>
    <property type="match status" value="1"/>
</dbReference>
<dbReference type="AlphaFoldDB" id="A0A381VQA4"/>
<evidence type="ECO:0000313" key="2">
    <source>
        <dbReference type="EMBL" id="SVA42472.1"/>
    </source>
</evidence>
<dbReference type="EMBL" id="UINC01009471">
    <property type="protein sequence ID" value="SVA42472.1"/>
    <property type="molecule type" value="Genomic_DNA"/>
</dbReference>
<organism evidence="2">
    <name type="scientific">marine metagenome</name>
    <dbReference type="NCBI Taxonomy" id="408172"/>
    <lineage>
        <taxon>unclassified sequences</taxon>
        <taxon>metagenomes</taxon>
        <taxon>ecological metagenomes</taxon>
    </lineage>
</organism>
<dbReference type="GO" id="GO:0016747">
    <property type="term" value="F:acyltransferase activity, transferring groups other than amino-acyl groups"/>
    <property type="evidence" value="ECO:0007669"/>
    <property type="project" value="InterPro"/>
</dbReference>
<evidence type="ECO:0000259" key="1">
    <source>
        <dbReference type="Pfam" id="PF22691"/>
    </source>
</evidence>
<dbReference type="PANTHER" id="PTHR42870">
    <property type="entry name" value="ACETYL-COA C-ACETYLTRANSFERASE"/>
    <property type="match status" value="1"/>
</dbReference>
<dbReference type="Pfam" id="PF22691">
    <property type="entry name" value="Thiolase_C_1"/>
    <property type="match status" value="1"/>
</dbReference>
<reference evidence="2" key="1">
    <citation type="submission" date="2018-05" db="EMBL/GenBank/DDBJ databases">
        <authorList>
            <person name="Lanie J.A."/>
            <person name="Ng W.-L."/>
            <person name="Kazmierczak K.M."/>
            <person name="Andrzejewski T.M."/>
            <person name="Davidsen T.M."/>
            <person name="Wayne K.J."/>
            <person name="Tettelin H."/>
            <person name="Glass J.I."/>
            <person name="Rusch D."/>
            <person name="Podicherti R."/>
            <person name="Tsui H.-C.T."/>
            <person name="Winkler M.E."/>
        </authorList>
    </citation>
    <scope>NUCLEOTIDE SEQUENCE</scope>
</reference>
<feature type="domain" description="Thiolase C-terminal" evidence="1">
    <location>
        <begin position="257"/>
        <end position="385"/>
    </location>
</feature>
<protein>
    <recommendedName>
        <fullName evidence="1">Thiolase C-terminal domain-containing protein</fullName>
    </recommendedName>
</protein>